<accession>A0A0F9CFT7</accession>
<reference evidence="1" key="1">
    <citation type="journal article" date="2015" name="Nature">
        <title>Complex archaea that bridge the gap between prokaryotes and eukaryotes.</title>
        <authorList>
            <person name="Spang A."/>
            <person name="Saw J.H."/>
            <person name="Jorgensen S.L."/>
            <person name="Zaremba-Niedzwiedzka K."/>
            <person name="Martijn J."/>
            <person name="Lind A.E."/>
            <person name="van Eijk R."/>
            <person name="Schleper C."/>
            <person name="Guy L."/>
            <person name="Ettema T.J."/>
        </authorList>
    </citation>
    <scope>NUCLEOTIDE SEQUENCE</scope>
</reference>
<proteinExistence type="predicted"/>
<organism evidence="1">
    <name type="scientific">marine sediment metagenome</name>
    <dbReference type="NCBI Taxonomy" id="412755"/>
    <lineage>
        <taxon>unclassified sequences</taxon>
        <taxon>metagenomes</taxon>
        <taxon>ecological metagenomes</taxon>
    </lineage>
</organism>
<evidence type="ECO:0000313" key="1">
    <source>
        <dbReference type="EMBL" id="KKL25297.1"/>
    </source>
</evidence>
<dbReference type="AlphaFoldDB" id="A0A0F9CFT7"/>
<comment type="caution">
    <text evidence="1">The sequence shown here is derived from an EMBL/GenBank/DDBJ whole genome shotgun (WGS) entry which is preliminary data.</text>
</comment>
<dbReference type="EMBL" id="LAZR01036267">
    <property type="protein sequence ID" value="KKL25297.1"/>
    <property type="molecule type" value="Genomic_DNA"/>
</dbReference>
<name>A0A0F9CFT7_9ZZZZ</name>
<sequence>MVYFQYDKTLGVNLVSKGIPAFECAVCSEVEQCNTWGKDCLLMWLRELDAKVMGFK</sequence>
<gene>
    <name evidence="1" type="ORF">LCGC14_2406680</name>
</gene>
<protein>
    <submittedName>
        <fullName evidence="1">Uncharacterized protein</fullName>
    </submittedName>
</protein>